<feature type="region of interest" description="Disordered" evidence="1">
    <location>
        <begin position="84"/>
        <end position="104"/>
    </location>
</feature>
<proteinExistence type="predicted"/>
<keyword evidence="3" id="KW-1185">Reference proteome</keyword>
<name>A0AAN7T716_9EURO</name>
<evidence type="ECO:0000313" key="2">
    <source>
        <dbReference type="EMBL" id="KAK5090922.1"/>
    </source>
</evidence>
<evidence type="ECO:0000313" key="3">
    <source>
        <dbReference type="Proteomes" id="UP001309876"/>
    </source>
</evidence>
<gene>
    <name evidence="2" type="ORF">LTR05_001100</name>
</gene>
<dbReference type="AlphaFoldDB" id="A0AAN7T716"/>
<evidence type="ECO:0000256" key="1">
    <source>
        <dbReference type="SAM" id="MobiDB-lite"/>
    </source>
</evidence>
<comment type="caution">
    <text evidence="2">The sequence shown here is derived from an EMBL/GenBank/DDBJ whole genome shotgun (WGS) entry which is preliminary data.</text>
</comment>
<dbReference type="Proteomes" id="UP001309876">
    <property type="component" value="Unassembled WGS sequence"/>
</dbReference>
<accession>A0AAN7T716</accession>
<organism evidence="2 3">
    <name type="scientific">Lithohypha guttulata</name>
    <dbReference type="NCBI Taxonomy" id="1690604"/>
    <lineage>
        <taxon>Eukaryota</taxon>
        <taxon>Fungi</taxon>
        <taxon>Dikarya</taxon>
        <taxon>Ascomycota</taxon>
        <taxon>Pezizomycotina</taxon>
        <taxon>Eurotiomycetes</taxon>
        <taxon>Chaetothyriomycetidae</taxon>
        <taxon>Chaetothyriales</taxon>
        <taxon>Trichomeriaceae</taxon>
        <taxon>Lithohypha</taxon>
    </lineage>
</organism>
<sequence length="104" mass="10987">MAKVAPGVVVLIAIIAAAAVVAVAAAMHKVYGGRSTTDKSHDVEATDAMVMNFSNEQLHYMRDVRMRGQLNAYGLAPAYGEDYQPPRSQIGRGGPGTETSFGFG</sequence>
<dbReference type="EMBL" id="JAVRRJ010000001">
    <property type="protein sequence ID" value="KAK5090922.1"/>
    <property type="molecule type" value="Genomic_DNA"/>
</dbReference>
<reference evidence="2 3" key="1">
    <citation type="submission" date="2023-08" db="EMBL/GenBank/DDBJ databases">
        <title>Black Yeasts Isolated from many extreme environments.</title>
        <authorList>
            <person name="Coleine C."/>
            <person name="Stajich J.E."/>
            <person name="Selbmann L."/>
        </authorList>
    </citation>
    <scope>NUCLEOTIDE SEQUENCE [LARGE SCALE GENOMIC DNA]</scope>
    <source>
        <strain evidence="2 3">CCFEE 5910</strain>
    </source>
</reference>
<protein>
    <submittedName>
        <fullName evidence="2">Uncharacterized protein</fullName>
    </submittedName>
</protein>